<evidence type="ECO:0000313" key="2">
    <source>
        <dbReference type="Proteomes" id="UP001189429"/>
    </source>
</evidence>
<keyword evidence="2" id="KW-1185">Reference proteome</keyword>
<gene>
    <name evidence="1" type="ORF">PCOR1329_LOCUS29912</name>
</gene>
<sequence length="83" mass="9042">RIGKSLKILLSVPHDTAADLKAAYRVPIVYTYTEDASASVKPMLQASVLSALQHMPGMALHLLYHGSADIGFRDWLEAHGVIL</sequence>
<feature type="non-terminal residue" evidence="1">
    <location>
        <position position="1"/>
    </location>
</feature>
<comment type="caution">
    <text evidence="1">The sequence shown here is derived from an EMBL/GenBank/DDBJ whole genome shotgun (WGS) entry which is preliminary data.</text>
</comment>
<accession>A0ABN9SIV4</accession>
<protein>
    <submittedName>
        <fullName evidence="1">Uncharacterized protein</fullName>
    </submittedName>
</protein>
<reference evidence="1" key="1">
    <citation type="submission" date="2023-10" db="EMBL/GenBank/DDBJ databases">
        <authorList>
            <person name="Chen Y."/>
            <person name="Shah S."/>
            <person name="Dougan E. K."/>
            <person name="Thang M."/>
            <person name="Chan C."/>
        </authorList>
    </citation>
    <scope>NUCLEOTIDE SEQUENCE [LARGE SCALE GENOMIC DNA]</scope>
</reference>
<dbReference type="EMBL" id="CAUYUJ010011357">
    <property type="protein sequence ID" value="CAK0831630.1"/>
    <property type="molecule type" value="Genomic_DNA"/>
</dbReference>
<evidence type="ECO:0000313" key="1">
    <source>
        <dbReference type="EMBL" id="CAK0831630.1"/>
    </source>
</evidence>
<feature type="non-terminal residue" evidence="1">
    <location>
        <position position="83"/>
    </location>
</feature>
<organism evidence="1 2">
    <name type="scientific">Prorocentrum cordatum</name>
    <dbReference type="NCBI Taxonomy" id="2364126"/>
    <lineage>
        <taxon>Eukaryota</taxon>
        <taxon>Sar</taxon>
        <taxon>Alveolata</taxon>
        <taxon>Dinophyceae</taxon>
        <taxon>Prorocentrales</taxon>
        <taxon>Prorocentraceae</taxon>
        <taxon>Prorocentrum</taxon>
    </lineage>
</organism>
<proteinExistence type="predicted"/>
<dbReference type="Proteomes" id="UP001189429">
    <property type="component" value="Unassembled WGS sequence"/>
</dbReference>
<name>A0ABN9SIV4_9DINO</name>